<dbReference type="SMART" id="SM00530">
    <property type="entry name" value="HTH_XRE"/>
    <property type="match status" value="1"/>
</dbReference>
<evidence type="ECO:0000313" key="2">
    <source>
        <dbReference type="EMBL" id="WEK53297.1"/>
    </source>
</evidence>
<dbReference type="Proteomes" id="UP001178662">
    <property type="component" value="Chromosome"/>
</dbReference>
<organism evidence="2 3">
    <name type="scientific">Candidatus Cohnella colombiensis</name>
    <dbReference type="NCBI Taxonomy" id="3121368"/>
    <lineage>
        <taxon>Bacteria</taxon>
        <taxon>Bacillati</taxon>
        <taxon>Bacillota</taxon>
        <taxon>Bacilli</taxon>
        <taxon>Bacillales</taxon>
        <taxon>Paenibacillaceae</taxon>
        <taxon>Cohnella</taxon>
    </lineage>
</organism>
<dbReference type="CDD" id="cd00093">
    <property type="entry name" value="HTH_XRE"/>
    <property type="match status" value="1"/>
</dbReference>
<proteinExistence type="predicted"/>
<dbReference type="EMBL" id="CP119317">
    <property type="protein sequence ID" value="WEK53297.1"/>
    <property type="molecule type" value="Genomic_DNA"/>
</dbReference>
<dbReference type="AlphaFoldDB" id="A0AA95EV31"/>
<dbReference type="InterPro" id="IPR010982">
    <property type="entry name" value="Lambda_DNA-bd_dom_sf"/>
</dbReference>
<gene>
    <name evidence="2" type="ORF">P0Y55_11935</name>
</gene>
<protein>
    <submittedName>
        <fullName evidence="2">Helix-turn-helix transcriptional regulator</fullName>
    </submittedName>
</protein>
<keyword evidence="3" id="KW-1185">Reference proteome</keyword>
<accession>A0AA95EV31</accession>
<dbReference type="Gene3D" id="1.10.260.40">
    <property type="entry name" value="lambda repressor-like DNA-binding domains"/>
    <property type="match status" value="1"/>
</dbReference>
<feature type="domain" description="HTH cro/C1-type" evidence="1">
    <location>
        <begin position="13"/>
        <end position="68"/>
    </location>
</feature>
<dbReference type="SUPFAM" id="SSF47413">
    <property type="entry name" value="lambda repressor-like DNA-binding domains"/>
    <property type="match status" value="1"/>
</dbReference>
<dbReference type="Pfam" id="PF01381">
    <property type="entry name" value="HTH_3"/>
    <property type="match status" value="1"/>
</dbReference>
<reference evidence="2" key="1">
    <citation type="submission" date="2023-03" db="EMBL/GenBank/DDBJ databases">
        <title>Andean soil-derived lignocellulolytic bacterial consortium as a source of novel taxa and putative plastic-active enzymes.</title>
        <authorList>
            <person name="Diaz-Garcia L."/>
            <person name="Chuvochina M."/>
            <person name="Feuerriegel G."/>
            <person name="Bunk B."/>
            <person name="Sproer C."/>
            <person name="Streit W.R."/>
            <person name="Rodriguez L.M."/>
            <person name="Overmann J."/>
            <person name="Jimenez D.J."/>
        </authorList>
    </citation>
    <scope>NUCLEOTIDE SEQUENCE</scope>
    <source>
        <strain evidence="2">MAG 2441</strain>
    </source>
</reference>
<evidence type="ECO:0000313" key="3">
    <source>
        <dbReference type="Proteomes" id="UP001178662"/>
    </source>
</evidence>
<sequence>MVEVLKTDLGSYIKNLRIAKEMNMVQFSKESGVSVAQISRIESGLRKVPRPETLKHLSEALDVPHEDLLRAAGYLN</sequence>
<dbReference type="GO" id="GO:0003677">
    <property type="term" value="F:DNA binding"/>
    <property type="evidence" value="ECO:0007669"/>
    <property type="project" value="InterPro"/>
</dbReference>
<dbReference type="PROSITE" id="PS50943">
    <property type="entry name" value="HTH_CROC1"/>
    <property type="match status" value="1"/>
</dbReference>
<evidence type="ECO:0000259" key="1">
    <source>
        <dbReference type="PROSITE" id="PS50943"/>
    </source>
</evidence>
<name>A0AA95EV31_9BACL</name>
<dbReference type="InterPro" id="IPR001387">
    <property type="entry name" value="Cro/C1-type_HTH"/>
</dbReference>